<dbReference type="GO" id="GO:0000981">
    <property type="term" value="F:DNA-binding transcription factor activity, RNA polymerase II-specific"/>
    <property type="evidence" value="ECO:0007669"/>
    <property type="project" value="TreeGrafter"/>
</dbReference>
<keyword evidence="5" id="KW-0539">Nucleus</keyword>
<evidence type="ECO:0000256" key="5">
    <source>
        <dbReference type="ARBA" id="ARBA00023242"/>
    </source>
</evidence>
<dbReference type="EMBL" id="OZ034819">
    <property type="protein sequence ID" value="CAL1392553.1"/>
    <property type="molecule type" value="Genomic_DNA"/>
</dbReference>
<accession>A0AAV2F2T0</accession>
<keyword evidence="2" id="KW-0805">Transcription regulation</keyword>
<evidence type="ECO:0000313" key="8">
    <source>
        <dbReference type="Proteomes" id="UP001497516"/>
    </source>
</evidence>
<dbReference type="PANTHER" id="PTHR11969">
    <property type="entry name" value="MAX DIMERIZATION, MAD"/>
    <property type="match status" value="1"/>
</dbReference>
<dbReference type="AlphaFoldDB" id="A0AAV2F2T0"/>
<proteinExistence type="predicted"/>
<evidence type="ECO:0000313" key="7">
    <source>
        <dbReference type="EMBL" id="CAL1392553.1"/>
    </source>
</evidence>
<reference evidence="7 8" key="1">
    <citation type="submission" date="2024-04" db="EMBL/GenBank/DDBJ databases">
        <authorList>
            <person name="Fracassetti M."/>
        </authorList>
    </citation>
    <scope>NUCLEOTIDE SEQUENCE [LARGE SCALE GENOMIC DNA]</scope>
</reference>
<evidence type="ECO:0000256" key="4">
    <source>
        <dbReference type="ARBA" id="ARBA00023163"/>
    </source>
</evidence>
<comment type="subcellular location">
    <subcellularLocation>
        <location evidence="1">Nucleus</location>
    </subcellularLocation>
</comment>
<gene>
    <name evidence="7" type="ORF">LTRI10_LOCUS33190</name>
</gene>
<evidence type="ECO:0000256" key="2">
    <source>
        <dbReference type="ARBA" id="ARBA00023015"/>
    </source>
</evidence>
<sequence length="144" mass="16559">MALEAAIYSQDPFGYPPLFKDHYGYGFQQEQEEEEDGALGIILEDKIMFNDSIATFFNPSPQEEALAGSTSIAPARRKRRRTKNAKNKEEIESQRMTHIAVERNRRKQMATADGVERWRTATAEGEASSFFRLRVWLREGRGKK</sequence>
<protein>
    <submittedName>
        <fullName evidence="7">Uncharacterized protein</fullName>
    </submittedName>
</protein>
<keyword evidence="3" id="KW-0238">DNA-binding</keyword>
<dbReference type="Proteomes" id="UP001497516">
    <property type="component" value="Chromosome 6"/>
</dbReference>
<name>A0AAV2F2T0_9ROSI</name>
<dbReference type="PANTHER" id="PTHR11969:SF82">
    <property type="entry name" value="TRANSCRIPTION FACTOR BHLH96"/>
    <property type="match status" value="1"/>
</dbReference>
<feature type="compositionally biased region" description="Basic residues" evidence="6">
    <location>
        <begin position="75"/>
        <end position="85"/>
    </location>
</feature>
<evidence type="ECO:0000256" key="6">
    <source>
        <dbReference type="SAM" id="MobiDB-lite"/>
    </source>
</evidence>
<keyword evidence="8" id="KW-1185">Reference proteome</keyword>
<organism evidence="7 8">
    <name type="scientific">Linum trigynum</name>
    <dbReference type="NCBI Taxonomy" id="586398"/>
    <lineage>
        <taxon>Eukaryota</taxon>
        <taxon>Viridiplantae</taxon>
        <taxon>Streptophyta</taxon>
        <taxon>Embryophyta</taxon>
        <taxon>Tracheophyta</taxon>
        <taxon>Spermatophyta</taxon>
        <taxon>Magnoliopsida</taxon>
        <taxon>eudicotyledons</taxon>
        <taxon>Gunneridae</taxon>
        <taxon>Pentapetalae</taxon>
        <taxon>rosids</taxon>
        <taxon>fabids</taxon>
        <taxon>Malpighiales</taxon>
        <taxon>Linaceae</taxon>
        <taxon>Linum</taxon>
    </lineage>
</organism>
<keyword evidence="4" id="KW-0804">Transcription</keyword>
<evidence type="ECO:0000256" key="3">
    <source>
        <dbReference type="ARBA" id="ARBA00023125"/>
    </source>
</evidence>
<evidence type="ECO:0000256" key="1">
    <source>
        <dbReference type="ARBA" id="ARBA00004123"/>
    </source>
</evidence>
<dbReference type="GO" id="GO:0000978">
    <property type="term" value="F:RNA polymerase II cis-regulatory region sequence-specific DNA binding"/>
    <property type="evidence" value="ECO:0007669"/>
    <property type="project" value="TreeGrafter"/>
</dbReference>
<dbReference type="GO" id="GO:0005634">
    <property type="term" value="C:nucleus"/>
    <property type="evidence" value="ECO:0007669"/>
    <property type="project" value="UniProtKB-SubCell"/>
</dbReference>
<feature type="region of interest" description="Disordered" evidence="6">
    <location>
        <begin position="63"/>
        <end position="94"/>
    </location>
</feature>